<keyword evidence="2 5" id="KW-0812">Transmembrane</keyword>
<dbReference type="GeneID" id="37045718"/>
<evidence type="ECO:0000256" key="4">
    <source>
        <dbReference type="ARBA" id="ARBA00023136"/>
    </source>
</evidence>
<dbReference type="FunCoup" id="A0A316YXA7">
    <property type="interactions" value="36"/>
</dbReference>
<keyword evidence="8" id="KW-1185">Reference proteome</keyword>
<evidence type="ECO:0000313" key="7">
    <source>
        <dbReference type="EMBL" id="PWN93278.1"/>
    </source>
</evidence>
<dbReference type="PANTHER" id="PTHR43461">
    <property type="entry name" value="TRANSMEMBRANE PROTEIN 256"/>
    <property type="match status" value="1"/>
</dbReference>
<dbReference type="OrthoDB" id="269173at2759"/>
<keyword evidence="6" id="KW-0732">Signal</keyword>
<dbReference type="Pfam" id="PF04241">
    <property type="entry name" value="DUF423"/>
    <property type="match status" value="1"/>
</dbReference>
<evidence type="ECO:0000256" key="6">
    <source>
        <dbReference type="SAM" id="SignalP"/>
    </source>
</evidence>
<dbReference type="GO" id="GO:0016020">
    <property type="term" value="C:membrane"/>
    <property type="evidence" value="ECO:0007669"/>
    <property type="project" value="UniProtKB-SubCell"/>
</dbReference>
<evidence type="ECO:0000256" key="5">
    <source>
        <dbReference type="SAM" id="Phobius"/>
    </source>
</evidence>
<dbReference type="InParanoid" id="A0A316YXA7"/>
<evidence type="ECO:0000313" key="8">
    <source>
        <dbReference type="Proteomes" id="UP000245768"/>
    </source>
</evidence>
<dbReference type="AlphaFoldDB" id="A0A316YXA7"/>
<accession>A0A316YXA7</accession>
<feature type="chain" id="PRO_5016407191" evidence="6">
    <location>
        <begin position="23"/>
        <end position="135"/>
    </location>
</feature>
<evidence type="ECO:0000256" key="2">
    <source>
        <dbReference type="ARBA" id="ARBA00022692"/>
    </source>
</evidence>
<name>A0A316YXA7_9BASI</name>
<feature type="transmembrane region" description="Helical" evidence="5">
    <location>
        <begin position="38"/>
        <end position="60"/>
    </location>
</feature>
<comment type="subcellular location">
    <subcellularLocation>
        <location evidence="1">Membrane</location>
        <topology evidence="1">Multi-pass membrane protein</topology>
    </subcellularLocation>
</comment>
<dbReference type="Proteomes" id="UP000245768">
    <property type="component" value="Unassembled WGS sequence"/>
</dbReference>
<sequence>MPGFNFFHTFACLSGATSVAFGAFGAHALKGKLSAHQASSWTTATSYQLTHSIALLYVASQIAPSISNSRPLTVAAYAFTAGITLFSGSIYGLCLTNEGSPIRKLLGPATPLGGLALIAGWVALALAKRGGVRLS</sequence>
<feature type="transmembrane region" description="Helical" evidence="5">
    <location>
        <begin position="72"/>
        <end position="93"/>
    </location>
</feature>
<reference evidence="7" key="1">
    <citation type="journal article" date="2018" name="Mol. Biol. Evol.">
        <title>Broad Genomic Sampling Reveals a Smut Pathogenic Ancestry of the Fungal Clade Ustilaginomycotina.</title>
        <authorList>
            <person name="Kijpornyongpan T."/>
            <person name="Mondo S.J."/>
            <person name="Barry K."/>
            <person name="Sandor L."/>
            <person name="Lee J."/>
            <person name="Lipzen A."/>
            <person name="Pangilinan J."/>
            <person name="LaButti K."/>
            <person name="Hainaut M."/>
            <person name="Henrissat B."/>
            <person name="Grigoriev I.V."/>
            <person name="Spatafora J.W."/>
            <person name="Aime M.C."/>
        </authorList>
    </citation>
    <scope>NUCLEOTIDE SEQUENCE [LARGE SCALE GENOMIC DNA]</scope>
    <source>
        <strain evidence="7">MCA 4198</strain>
    </source>
</reference>
<dbReference type="RefSeq" id="XP_025380476.1">
    <property type="nucleotide sequence ID" value="XM_025523802.1"/>
</dbReference>
<feature type="signal peptide" evidence="6">
    <location>
        <begin position="1"/>
        <end position="22"/>
    </location>
</feature>
<protein>
    <submittedName>
        <fullName evidence="7">DUF423-domain-containing protein</fullName>
    </submittedName>
</protein>
<organism evidence="7 8">
    <name type="scientific">Acaromyces ingoldii</name>
    <dbReference type="NCBI Taxonomy" id="215250"/>
    <lineage>
        <taxon>Eukaryota</taxon>
        <taxon>Fungi</taxon>
        <taxon>Dikarya</taxon>
        <taxon>Basidiomycota</taxon>
        <taxon>Ustilaginomycotina</taxon>
        <taxon>Exobasidiomycetes</taxon>
        <taxon>Exobasidiales</taxon>
        <taxon>Cryptobasidiaceae</taxon>
        <taxon>Acaromyces</taxon>
    </lineage>
</organism>
<gene>
    <name evidence="7" type="ORF">FA10DRAFT_282934</name>
</gene>
<dbReference type="InterPro" id="IPR006696">
    <property type="entry name" value="DUF423"/>
</dbReference>
<evidence type="ECO:0000256" key="3">
    <source>
        <dbReference type="ARBA" id="ARBA00022989"/>
    </source>
</evidence>
<keyword evidence="4 5" id="KW-0472">Membrane</keyword>
<evidence type="ECO:0000256" key="1">
    <source>
        <dbReference type="ARBA" id="ARBA00004141"/>
    </source>
</evidence>
<dbReference type="PANTHER" id="PTHR43461:SF1">
    <property type="entry name" value="TRANSMEMBRANE PROTEIN 256"/>
    <property type="match status" value="1"/>
</dbReference>
<feature type="transmembrane region" description="Helical" evidence="5">
    <location>
        <begin position="105"/>
        <end position="127"/>
    </location>
</feature>
<dbReference type="EMBL" id="KZ819634">
    <property type="protein sequence ID" value="PWN93278.1"/>
    <property type="molecule type" value="Genomic_DNA"/>
</dbReference>
<proteinExistence type="predicted"/>
<keyword evidence="3 5" id="KW-1133">Transmembrane helix</keyword>